<dbReference type="PANTHER" id="PTHR33175">
    <property type="entry name" value="DNA-BINDING PROTEIN HU"/>
    <property type="match status" value="1"/>
</dbReference>
<evidence type="ECO:0000256" key="2">
    <source>
        <dbReference type="ARBA" id="ARBA00023067"/>
    </source>
</evidence>
<dbReference type="AlphaFoldDB" id="A0A7X1NJD9"/>
<dbReference type="PROSITE" id="PS00045">
    <property type="entry name" value="HISTONE_LIKE"/>
    <property type="match status" value="1"/>
</dbReference>
<dbReference type="InterPro" id="IPR000119">
    <property type="entry name" value="Hist_DNA-bd"/>
</dbReference>
<gene>
    <name evidence="5" type="ORF">GCT13_41445</name>
</gene>
<protein>
    <recommendedName>
        <fullName evidence="7">HU family DNA-binding protein</fullName>
    </recommendedName>
</protein>
<dbReference type="GO" id="GO:0003677">
    <property type="term" value="F:DNA binding"/>
    <property type="evidence" value="ECO:0007669"/>
    <property type="project" value="UniProtKB-KW"/>
</dbReference>
<proteinExistence type="inferred from homology"/>
<dbReference type="SUPFAM" id="SSF47729">
    <property type="entry name" value="IHF-like DNA-binding proteins"/>
    <property type="match status" value="1"/>
</dbReference>
<dbReference type="CDD" id="cd13831">
    <property type="entry name" value="HU"/>
    <property type="match status" value="1"/>
</dbReference>
<evidence type="ECO:0000313" key="5">
    <source>
        <dbReference type="EMBL" id="MPW23072.1"/>
    </source>
</evidence>
<evidence type="ECO:0000256" key="1">
    <source>
        <dbReference type="ARBA" id="ARBA00010529"/>
    </source>
</evidence>
<dbReference type="Gene3D" id="4.10.520.10">
    <property type="entry name" value="IHF-like DNA-binding proteins"/>
    <property type="match status" value="1"/>
</dbReference>
<keyword evidence="6" id="KW-1185">Reference proteome</keyword>
<dbReference type="InterPro" id="IPR020816">
    <property type="entry name" value="Histone-like_DNA-bd_CS"/>
</dbReference>
<evidence type="ECO:0008006" key="7">
    <source>
        <dbReference type="Google" id="ProtNLM"/>
    </source>
</evidence>
<comment type="similarity">
    <text evidence="1 4">Belongs to the bacterial histone-like protein family.</text>
</comment>
<dbReference type="EMBL" id="WHNP01000090">
    <property type="protein sequence ID" value="MPW23072.1"/>
    <property type="molecule type" value="Genomic_DNA"/>
</dbReference>
<dbReference type="PANTHER" id="PTHR33175:SF3">
    <property type="entry name" value="DNA-BINDING PROTEIN HU-BETA"/>
    <property type="match status" value="1"/>
</dbReference>
<name>A0A7X1NJD9_9BURK</name>
<dbReference type="SMART" id="SM00411">
    <property type="entry name" value="BHL"/>
    <property type="match status" value="1"/>
</dbReference>
<evidence type="ECO:0000313" key="6">
    <source>
        <dbReference type="Proteomes" id="UP000484381"/>
    </source>
</evidence>
<evidence type="ECO:0000256" key="3">
    <source>
        <dbReference type="ARBA" id="ARBA00023125"/>
    </source>
</evidence>
<keyword evidence="2" id="KW-0226">DNA condensation</keyword>
<reference evidence="5 6" key="1">
    <citation type="submission" date="2019-10" db="EMBL/GenBank/DDBJ databases">
        <title>Paraburkholderia sp. isolated from nodules of Mimosa pudica from Brazilian Atlantic Forest soils.</title>
        <authorList>
            <person name="Paulitsch F."/>
            <person name="Hungria M."/>
            <person name="Dall'Agnol R."/>
        </authorList>
    </citation>
    <scope>NUCLEOTIDE SEQUENCE [LARGE SCALE GENOMIC DNA]</scope>
    <source>
        <strain evidence="5 6">CNPSo 3157</strain>
    </source>
</reference>
<accession>A0A7X1NJD9</accession>
<keyword evidence="3" id="KW-0238">DNA-binding</keyword>
<dbReference type="InterPro" id="IPR010992">
    <property type="entry name" value="IHF-like_DNA-bd_dom_sf"/>
</dbReference>
<organism evidence="5 6">
    <name type="scientific">Paraburkholderia franconis</name>
    <dbReference type="NCBI Taxonomy" id="2654983"/>
    <lineage>
        <taxon>Bacteria</taxon>
        <taxon>Pseudomonadati</taxon>
        <taxon>Pseudomonadota</taxon>
        <taxon>Betaproteobacteria</taxon>
        <taxon>Burkholderiales</taxon>
        <taxon>Burkholderiaceae</taxon>
        <taxon>Paraburkholderia</taxon>
    </lineage>
</organism>
<comment type="caution">
    <text evidence="5">The sequence shown here is derived from an EMBL/GenBank/DDBJ whole genome shotgun (WGS) entry which is preliminary data.</text>
</comment>
<evidence type="ECO:0000256" key="4">
    <source>
        <dbReference type="RuleBase" id="RU003939"/>
    </source>
</evidence>
<dbReference type="PRINTS" id="PR01727">
    <property type="entry name" value="DNABINDINGHU"/>
</dbReference>
<dbReference type="GO" id="GO:0030527">
    <property type="term" value="F:structural constituent of chromatin"/>
    <property type="evidence" value="ECO:0007669"/>
    <property type="project" value="InterPro"/>
</dbReference>
<sequence length="134" mass="14090">MSGIRILSDFCVAVCEGLLRVGFGRQHRAAVGPIVGARPPQKAVSRDLIDAVATKTGASKAQTGETLDALLEAIKKQVSRGDAVQLIGFGSFGSGKRAARVGRNPKTGEEIKIQAARTVKFTAGKAFKDAVNKR</sequence>
<dbReference type="Proteomes" id="UP000484381">
    <property type="component" value="Unassembled WGS sequence"/>
</dbReference>
<dbReference type="Pfam" id="PF00216">
    <property type="entry name" value="Bac_DNA_binding"/>
    <property type="match status" value="1"/>
</dbReference>
<dbReference type="GO" id="GO:0030261">
    <property type="term" value="P:chromosome condensation"/>
    <property type="evidence" value="ECO:0007669"/>
    <property type="project" value="UniProtKB-KW"/>
</dbReference>